<reference evidence="1" key="2">
    <citation type="journal article" date="2015" name="Fish Shellfish Immunol.">
        <title>Early steps in the European eel (Anguilla anguilla)-Vibrio vulnificus interaction in the gills: Role of the RtxA13 toxin.</title>
        <authorList>
            <person name="Callol A."/>
            <person name="Pajuelo D."/>
            <person name="Ebbesson L."/>
            <person name="Teles M."/>
            <person name="MacKenzie S."/>
            <person name="Amaro C."/>
        </authorList>
    </citation>
    <scope>NUCLEOTIDE SEQUENCE</scope>
</reference>
<dbReference type="EMBL" id="GBXM01028213">
    <property type="protein sequence ID" value="JAH80364.1"/>
    <property type="molecule type" value="Transcribed_RNA"/>
</dbReference>
<name>A0A0E9VQJ9_ANGAN</name>
<proteinExistence type="predicted"/>
<dbReference type="AlphaFoldDB" id="A0A0E9VQJ9"/>
<organism evidence="1">
    <name type="scientific">Anguilla anguilla</name>
    <name type="common">European freshwater eel</name>
    <name type="synonym">Muraena anguilla</name>
    <dbReference type="NCBI Taxonomy" id="7936"/>
    <lineage>
        <taxon>Eukaryota</taxon>
        <taxon>Metazoa</taxon>
        <taxon>Chordata</taxon>
        <taxon>Craniata</taxon>
        <taxon>Vertebrata</taxon>
        <taxon>Euteleostomi</taxon>
        <taxon>Actinopterygii</taxon>
        <taxon>Neopterygii</taxon>
        <taxon>Teleostei</taxon>
        <taxon>Anguilliformes</taxon>
        <taxon>Anguillidae</taxon>
        <taxon>Anguilla</taxon>
    </lineage>
</organism>
<sequence>MHFCVRELSAGQQTSKTNIKSRVRDSVRYRKLTYDTTRLISLKLQHM</sequence>
<reference evidence="1" key="1">
    <citation type="submission" date="2014-11" db="EMBL/GenBank/DDBJ databases">
        <authorList>
            <person name="Amaro Gonzalez C."/>
        </authorList>
    </citation>
    <scope>NUCLEOTIDE SEQUENCE</scope>
</reference>
<accession>A0A0E9VQJ9</accession>
<protein>
    <submittedName>
        <fullName evidence="1">Uncharacterized protein</fullName>
    </submittedName>
</protein>
<evidence type="ECO:0000313" key="1">
    <source>
        <dbReference type="EMBL" id="JAH80364.1"/>
    </source>
</evidence>